<evidence type="ECO:0000256" key="1">
    <source>
        <dbReference type="SAM" id="MobiDB-lite"/>
    </source>
</evidence>
<keyword evidence="3" id="KW-1185">Reference proteome</keyword>
<dbReference type="Proteomes" id="UP001302329">
    <property type="component" value="Unassembled WGS sequence"/>
</dbReference>
<dbReference type="EMBL" id="JAYGHY010000029">
    <property type="protein sequence ID" value="MEA5442862.1"/>
    <property type="molecule type" value="Genomic_DNA"/>
</dbReference>
<dbReference type="RefSeq" id="WP_323356901.1">
    <property type="nucleotide sequence ID" value="NZ_JAYGHY010000029.1"/>
</dbReference>
<feature type="region of interest" description="Disordered" evidence="1">
    <location>
        <begin position="1"/>
        <end position="40"/>
    </location>
</feature>
<evidence type="ECO:0000313" key="2">
    <source>
        <dbReference type="EMBL" id="MEA5442862.1"/>
    </source>
</evidence>
<sequence>MPHPPTSAGEWGDGTEATALAAGRLGSGATGPSGAARRAEERRERLVERLAAEDWRREGWGWVWRT</sequence>
<comment type="caution">
    <text evidence="2">The sequence shown here is derived from an EMBL/GenBank/DDBJ whole genome shotgun (WGS) entry which is preliminary data.</text>
</comment>
<accession>A0ABU5SWX4</accession>
<gene>
    <name evidence="2" type="ORF">VB739_09890</name>
</gene>
<evidence type="ECO:0000313" key="3">
    <source>
        <dbReference type="Proteomes" id="UP001302329"/>
    </source>
</evidence>
<protein>
    <submittedName>
        <fullName evidence="2">Uncharacterized protein</fullName>
    </submittedName>
</protein>
<proteinExistence type="predicted"/>
<name>A0ABU5SWX4_9CYAN</name>
<reference evidence="2 3" key="1">
    <citation type="submission" date="2023-12" db="EMBL/GenBank/DDBJ databases">
        <title>Baltic Sea Cyanobacteria.</title>
        <authorList>
            <person name="Delbaje E."/>
            <person name="Fewer D.P."/>
            <person name="Shishido T.K."/>
        </authorList>
    </citation>
    <scope>NUCLEOTIDE SEQUENCE [LARGE SCALE GENOMIC DNA]</scope>
    <source>
        <strain evidence="2 3">UHCC 0281</strain>
    </source>
</reference>
<organism evidence="2 3">
    <name type="scientific">Cyanobium gracile UHCC 0281</name>
    <dbReference type="NCBI Taxonomy" id="3110309"/>
    <lineage>
        <taxon>Bacteria</taxon>
        <taxon>Bacillati</taxon>
        <taxon>Cyanobacteriota</taxon>
        <taxon>Cyanophyceae</taxon>
        <taxon>Synechococcales</taxon>
        <taxon>Prochlorococcaceae</taxon>
        <taxon>Cyanobium</taxon>
    </lineage>
</organism>